<dbReference type="PANTHER" id="PTHR37825:SF1">
    <property type="entry name" value="TRNA(MET) CYTIDINE ACETATE LIGASE"/>
    <property type="match status" value="1"/>
</dbReference>
<comment type="similarity">
    <text evidence="2">Belongs to the TmcAL family.</text>
</comment>
<dbReference type="SUPFAM" id="SSF52374">
    <property type="entry name" value="Nucleotidylyl transferase"/>
    <property type="match status" value="1"/>
</dbReference>
<organism evidence="3 4">
    <name type="scientific">Isachenkonia alkalipeptolytica</name>
    <dbReference type="NCBI Taxonomy" id="2565777"/>
    <lineage>
        <taxon>Bacteria</taxon>
        <taxon>Bacillati</taxon>
        <taxon>Bacillota</taxon>
        <taxon>Clostridia</taxon>
        <taxon>Eubacteriales</taxon>
        <taxon>Clostridiaceae</taxon>
        <taxon>Isachenkonia</taxon>
    </lineage>
</organism>
<keyword evidence="2" id="KW-0436">Ligase</keyword>
<feature type="binding site" evidence="2">
    <location>
        <begin position="198"/>
        <end position="199"/>
    </location>
    <ligand>
        <name>ATP</name>
        <dbReference type="ChEBI" id="CHEBI:30616"/>
    </ligand>
</feature>
<dbReference type="EC" id="6.3.4.-" evidence="2"/>
<dbReference type="GO" id="GO:0005737">
    <property type="term" value="C:cytoplasm"/>
    <property type="evidence" value="ECO:0007669"/>
    <property type="project" value="UniProtKB-SubCell"/>
</dbReference>
<evidence type="ECO:0000256" key="1">
    <source>
        <dbReference type="ARBA" id="ARBA00022694"/>
    </source>
</evidence>
<proteinExistence type="inferred from homology"/>
<dbReference type="NCBIfam" id="NF010191">
    <property type="entry name" value="PRK13670.1"/>
    <property type="match status" value="1"/>
</dbReference>
<comment type="subcellular location">
    <subcellularLocation>
        <location evidence="2">Cytoplasm</location>
    </subcellularLocation>
</comment>
<dbReference type="GO" id="GO:0005524">
    <property type="term" value="F:ATP binding"/>
    <property type="evidence" value="ECO:0007669"/>
    <property type="project" value="UniProtKB-KW"/>
</dbReference>
<dbReference type="Gene3D" id="3.40.50.620">
    <property type="entry name" value="HUPs"/>
    <property type="match status" value="1"/>
</dbReference>
<evidence type="ECO:0000256" key="2">
    <source>
        <dbReference type="HAMAP-Rule" id="MF_01539"/>
    </source>
</evidence>
<sequence length="421" mass="47534">MKVLGVVTEYNPFHNGHQYHIKKSKEISACDATIAVMSGHFLQRGEPALLDKWRRAEMAVHSGVDLVLEIPTVYACATAEFFSYGGIQLLNAAGIVTDLSFGSEHGALPLLQRIAEVLVTSPPTYERYLRAALSRGLLFPVARSEALALYLKERDGAEHREARELEKVLKSPNNILAIEYLKTLRRTNSAITPHTLQRISAPYHDRRIQGSIASATGIREHLASGKEAGALAGVLPGASLTLLNDAIQEGSAPVFSRHFEDLLLGLLRRSTPKDLQRFFDVTEGIENRLWTEGKKSASLKELLENVKTKRYTYTRIQRILMHLLLDLNKEDLFSYNRTGGPKYLRVLAFNHRGRGLLKKMQKQCTLPIITNLKHYQPQNPLEKSMLEYDLRGTDLFTLGMPDPQRKTYALEYKKRPHYFEG</sequence>
<dbReference type="AlphaFoldDB" id="A0AA44BFK9"/>
<dbReference type="GO" id="GO:0016879">
    <property type="term" value="F:ligase activity, forming carbon-nitrogen bonds"/>
    <property type="evidence" value="ECO:0007669"/>
    <property type="project" value="UniProtKB-UniRule"/>
</dbReference>
<protein>
    <recommendedName>
        <fullName evidence="2">tRNA(Met) cytidine acetate ligase</fullName>
        <ecNumber evidence="2">6.3.4.-</ecNumber>
    </recommendedName>
</protein>
<dbReference type="InterPro" id="IPR014729">
    <property type="entry name" value="Rossmann-like_a/b/a_fold"/>
</dbReference>
<comment type="catalytic activity">
    <reaction evidence="2">
        <text>cytidine(34) in elongator tRNA(Met) + acetate + ATP = N(4)-acetylcytidine(34) in elongator tRNA(Met) + AMP + diphosphate</text>
        <dbReference type="Rhea" id="RHEA:58144"/>
        <dbReference type="Rhea" id="RHEA-COMP:10693"/>
        <dbReference type="Rhea" id="RHEA-COMP:10694"/>
        <dbReference type="ChEBI" id="CHEBI:30089"/>
        <dbReference type="ChEBI" id="CHEBI:30616"/>
        <dbReference type="ChEBI" id="CHEBI:33019"/>
        <dbReference type="ChEBI" id="CHEBI:74900"/>
        <dbReference type="ChEBI" id="CHEBI:82748"/>
        <dbReference type="ChEBI" id="CHEBI:456215"/>
    </reaction>
</comment>
<keyword evidence="2" id="KW-0820">tRNA-binding</keyword>
<gene>
    <name evidence="2" type="primary">tmcAL</name>
    <name evidence="3" type="ORF">ISALK_11510</name>
</gene>
<evidence type="ECO:0000313" key="3">
    <source>
        <dbReference type="EMBL" id="NBG89115.1"/>
    </source>
</evidence>
<keyword evidence="2" id="KW-0963">Cytoplasm</keyword>
<dbReference type="PANTHER" id="PTHR37825">
    <property type="entry name" value="TRNA(MET) CYTIDINE ACETATE LIGASE"/>
    <property type="match status" value="1"/>
</dbReference>
<evidence type="ECO:0000313" key="4">
    <source>
        <dbReference type="Proteomes" id="UP000449710"/>
    </source>
</evidence>
<name>A0AA44BFK9_9CLOT</name>
<dbReference type="Proteomes" id="UP000449710">
    <property type="component" value="Unassembled WGS sequence"/>
</dbReference>
<comment type="caution">
    <text evidence="3">The sequence shown here is derived from an EMBL/GenBank/DDBJ whole genome shotgun (WGS) entry which is preliminary data.</text>
</comment>
<feature type="binding site" evidence="2">
    <location>
        <position position="173"/>
    </location>
    <ligand>
        <name>ATP</name>
        <dbReference type="ChEBI" id="CHEBI:30616"/>
    </ligand>
</feature>
<keyword evidence="1 2" id="KW-0819">tRNA processing</keyword>
<reference evidence="3 4" key="1">
    <citation type="submission" date="2019-04" db="EMBL/GenBank/DDBJ databases">
        <title>Isachenkonia alkalipeptolytica gen. nov. sp. nov. a new anaerobic, alkiliphilic organothrophic bacterium capable to reduce synthesized ferrihydrite isolated from a soda lake.</title>
        <authorList>
            <person name="Toshchakov S.V."/>
            <person name="Zavarzina D.G."/>
            <person name="Zhilina T.N."/>
            <person name="Kostrikina N.A."/>
            <person name="Kublanov I.V."/>
        </authorList>
    </citation>
    <scope>NUCLEOTIDE SEQUENCE [LARGE SCALE GENOMIC DNA]</scope>
    <source>
        <strain evidence="3 4">Z-1701</strain>
    </source>
</reference>
<keyword evidence="2" id="KW-0694">RNA-binding</keyword>
<keyword evidence="4" id="KW-1185">Reference proteome</keyword>
<feature type="binding site" evidence="2">
    <location>
        <position position="102"/>
    </location>
    <ligand>
        <name>ATP</name>
        <dbReference type="ChEBI" id="CHEBI:30616"/>
    </ligand>
</feature>
<feature type="binding site" evidence="2">
    <location>
        <begin position="7"/>
        <end position="20"/>
    </location>
    <ligand>
        <name>ATP</name>
        <dbReference type="ChEBI" id="CHEBI:30616"/>
    </ligand>
</feature>
<keyword evidence="2" id="KW-0067">ATP-binding</keyword>
<dbReference type="RefSeq" id="WP_160722460.1">
    <property type="nucleotide sequence ID" value="NZ_SUMG01000017.1"/>
</dbReference>
<dbReference type="EMBL" id="SUMG01000017">
    <property type="protein sequence ID" value="NBG89115.1"/>
    <property type="molecule type" value="Genomic_DNA"/>
</dbReference>
<dbReference type="Pfam" id="PF05636">
    <property type="entry name" value="HIGH_NTase1"/>
    <property type="match status" value="1"/>
</dbReference>
<dbReference type="HAMAP" id="MF_01539">
    <property type="entry name" value="TmcAL"/>
    <property type="match status" value="1"/>
</dbReference>
<dbReference type="InterPro" id="IPR008513">
    <property type="entry name" value="tRNA(Met)_cyd_acetate_ligase"/>
</dbReference>
<comment type="function">
    <text evidence="2">Catalyzes the formation of N(4)-acetylcytidine (ac(4)C) at the wobble position of elongator tRNA(Met), using acetate and ATP as substrates. First activates an acetate ion to form acetyladenylate (Ac-AMP) and then transfers the acetyl group to tRNA to form ac(4)C34.</text>
</comment>
<dbReference type="GO" id="GO:0000049">
    <property type="term" value="F:tRNA binding"/>
    <property type="evidence" value="ECO:0007669"/>
    <property type="project" value="UniProtKB-KW"/>
</dbReference>
<dbReference type="GO" id="GO:0006400">
    <property type="term" value="P:tRNA modification"/>
    <property type="evidence" value="ECO:0007669"/>
    <property type="project" value="UniProtKB-UniRule"/>
</dbReference>
<keyword evidence="2" id="KW-0547">Nucleotide-binding</keyword>
<accession>A0AA44BFK9</accession>